<comment type="caution">
    <text evidence="2">The sequence shown here is derived from an EMBL/GenBank/DDBJ whole genome shotgun (WGS) entry which is preliminary data.</text>
</comment>
<sequence length="88" mass="10063">MTQPAAEIHCLWRRDPVRNMARFYRLETAPDLFGGAVLIRSWGRTGAIGRERREWFETAEAAATEAEAWRRRKLRRGYGGMSEIAAGP</sequence>
<dbReference type="InterPro" id="IPR049809">
    <property type="entry name" value="YehF/YfeS-like_WGR"/>
</dbReference>
<dbReference type="EMBL" id="JAVAMQ010000031">
    <property type="protein sequence ID" value="MDP5309042.1"/>
    <property type="molecule type" value="Genomic_DNA"/>
</dbReference>
<name>A0ABT9JGT7_9RHOB</name>
<dbReference type="Proteomes" id="UP001224997">
    <property type="component" value="Unassembled WGS sequence"/>
</dbReference>
<dbReference type="SUPFAM" id="SSF142921">
    <property type="entry name" value="WGR domain-like"/>
    <property type="match status" value="1"/>
</dbReference>
<feature type="domain" description="WGR" evidence="1">
    <location>
        <begin position="1"/>
        <end position="88"/>
    </location>
</feature>
<gene>
    <name evidence="2" type="ORF">Q5Y72_18370</name>
</gene>
<dbReference type="RefSeq" id="WP_305964866.1">
    <property type="nucleotide sequence ID" value="NZ_JAVAMQ010000031.1"/>
</dbReference>
<dbReference type="SMART" id="SM00773">
    <property type="entry name" value="WGR"/>
    <property type="match status" value="1"/>
</dbReference>
<dbReference type="Pfam" id="PF05406">
    <property type="entry name" value="WGR"/>
    <property type="match status" value="1"/>
</dbReference>
<dbReference type="PROSITE" id="PS51977">
    <property type="entry name" value="WGR"/>
    <property type="match status" value="1"/>
</dbReference>
<dbReference type="Gene3D" id="2.20.140.10">
    <property type="entry name" value="WGR domain"/>
    <property type="match status" value="1"/>
</dbReference>
<organism evidence="2 3">
    <name type="scientific">Paracoccus spongiarum</name>
    <dbReference type="NCBI Taxonomy" id="3064387"/>
    <lineage>
        <taxon>Bacteria</taxon>
        <taxon>Pseudomonadati</taxon>
        <taxon>Pseudomonadota</taxon>
        <taxon>Alphaproteobacteria</taxon>
        <taxon>Rhodobacterales</taxon>
        <taxon>Paracoccaceae</taxon>
        <taxon>Paracoccus</taxon>
    </lineage>
</organism>
<dbReference type="InterPro" id="IPR036930">
    <property type="entry name" value="WGR_dom_sf"/>
</dbReference>
<keyword evidence="3" id="KW-1185">Reference proteome</keyword>
<dbReference type="CDD" id="cd07996">
    <property type="entry name" value="WGR_MMR_like"/>
    <property type="match status" value="1"/>
</dbReference>
<accession>A0ABT9JGT7</accession>
<dbReference type="InterPro" id="IPR008893">
    <property type="entry name" value="WGR_domain"/>
</dbReference>
<evidence type="ECO:0000313" key="2">
    <source>
        <dbReference type="EMBL" id="MDP5309042.1"/>
    </source>
</evidence>
<proteinExistence type="predicted"/>
<evidence type="ECO:0000313" key="3">
    <source>
        <dbReference type="Proteomes" id="UP001224997"/>
    </source>
</evidence>
<protein>
    <submittedName>
        <fullName evidence="2">WGR domain-containing protein</fullName>
    </submittedName>
</protein>
<evidence type="ECO:0000259" key="1">
    <source>
        <dbReference type="PROSITE" id="PS51977"/>
    </source>
</evidence>
<reference evidence="2 3" key="1">
    <citation type="submission" date="2023-08" db="EMBL/GenBank/DDBJ databases">
        <authorList>
            <person name="Park J.-S."/>
        </authorList>
    </citation>
    <scope>NUCLEOTIDE SEQUENCE [LARGE SCALE GENOMIC DNA]</scope>
    <source>
        <strain evidence="2 3">2205BS29-5</strain>
    </source>
</reference>